<sequence>MNGPQAIKVAALTGGKHVPSARFRVRQLIPALSSYGVEMHEFIPAISKYPPELKWLRPFWGTAALVGRFPAVLSTHRYDIVFLQRELISTFLTLEPLTKRPRVLDVDDAIFLHRDGRFAKRLAQLSDLVICGNDFLAEHFSQWNKNVTIIPTAIDTRRFTPRTQKSNTQDKLVIGWTGTSGNFKYLYQIEEALEKVIKTLPNVVFRVIADKEPKFRRMLKERLDFVQWSPETEVKSLQTMTVGIMPLADTEWERGKCSYKMLQYMACGIPVVVSPVGMNAQVLSLGKVGFAAKSLDEWVDALLTMLSAGDSEREKMGNTGRRVVEKHFSIDVIAPTLARVLRLVS</sequence>
<dbReference type="Proteomes" id="UP000009229">
    <property type="component" value="Chromosome"/>
</dbReference>
<dbReference type="CDD" id="cd03801">
    <property type="entry name" value="GT4_PimA-like"/>
    <property type="match status" value="1"/>
</dbReference>
<protein>
    <submittedName>
        <fullName evidence="1">Glycosyl transferase group 1</fullName>
    </submittedName>
</protein>
<dbReference type="PANTHER" id="PTHR12526">
    <property type="entry name" value="GLYCOSYLTRANSFERASE"/>
    <property type="match status" value="1"/>
</dbReference>
<dbReference type="Pfam" id="PF13692">
    <property type="entry name" value="Glyco_trans_1_4"/>
    <property type="match status" value="1"/>
</dbReference>
<dbReference type="SUPFAM" id="SSF53756">
    <property type="entry name" value="UDP-Glycosyltransferase/glycogen phosphorylase"/>
    <property type="match status" value="1"/>
</dbReference>
<dbReference type="GO" id="GO:0016740">
    <property type="term" value="F:transferase activity"/>
    <property type="evidence" value="ECO:0007669"/>
    <property type="project" value="UniProtKB-KW"/>
</dbReference>
<keyword evidence="2" id="KW-1185">Reference proteome</keyword>
<proteinExistence type="predicted"/>
<reference evidence="2" key="1">
    <citation type="submission" date="2011-05" db="EMBL/GenBank/DDBJ databases">
        <title>Complete sequence of Desulfotomaculum kuznetsovii DSM 6115.</title>
        <authorList>
            <person name="Lucas S."/>
            <person name="Han J."/>
            <person name="Lapidus A."/>
            <person name="Cheng J.-F."/>
            <person name="Goodwin L."/>
            <person name="Pitluck S."/>
            <person name="Peters L."/>
            <person name="Mikhailova N."/>
            <person name="Lu M."/>
            <person name="Saunders E."/>
            <person name="Han C."/>
            <person name="Tapia R."/>
            <person name="Land M."/>
            <person name="Hauser L."/>
            <person name="Kyrpides N."/>
            <person name="Ivanova N."/>
            <person name="Pagani I."/>
            <person name="Nazina T."/>
            <person name="Ivanova A."/>
            <person name="Parshina S."/>
            <person name="Kuever J."/>
            <person name="Muyzer G."/>
            <person name="Plugge C."/>
            <person name="Stams A."/>
            <person name="Woyke T."/>
        </authorList>
    </citation>
    <scope>NUCLEOTIDE SEQUENCE [LARGE SCALE GENOMIC DNA]</scope>
    <source>
        <strain evidence="2">DSM 6115 / VKM B-1805 / 17</strain>
    </source>
</reference>
<dbReference type="RefSeq" id="WP_013822827.1">
    <property type="nucleotide sequence ID" value="NC_015573.1"/>
</dbReference>
<gene>
    <name evidence="1" type="ordered locus">Desku_1745</name>
</gene>
<dbReference type="EMBL" id="CP002770">
    <property type="protein sequence ID" value="AEG15313.1"/>
    <property type="molecule type" value="Genomic_DNA"/>
</dbReference>
<dbReference type="KEGG" id="dku:Desku_1745"/>
<name>A0AAU8Q303_DESK7</name>
<dbReference type="AlphaFoldDB" id="A0AAU8Q303"/>
<dbReference type="Gene3D" id="3.40.50.2000">
    <property type="entry name" value="Glycogen Phosphorylase B"/>
    <property type="match status" value="2"/>
</dbReference>
<keyword evidence="1" id="KW-0808">Transferase</keyword>
<accession>A0AAU8Q303</accession>
<organism evidence="1 2">
    <name type="scientific">Desulfofundulus kuznetsovii (strain DSM 6115 / VKM B-1805 / 17)</name>
    <name type="common">Desulfotomaculum kuznetsovii</name>
    <dbReference type="NCBI Taxonomy" id="760568"/>
    <lineage>
        <taxon>Bacteria</taxon>
        <taxon>Bacillati</taxon>
        <taxon>Bacillota</taxon>
        <taxon>Clostridia</taxon>
        <taxon>Eubacteriales</taxon>
        <taxon>Peptococcaceae</taxon>
        <taxon>Desulfofundulus</taxon>
    </lineage>
</organism>
<dbReference type="PANTHER" id="PTHR12526:SF584">
    <property type="entry name" value="GLYCOSYLTRANSFERASE"/>
    <property type="match status" value="1"/>
</dbReference>
<evidence type="ECO:0000313" key="2">
    <source>
        <dbReference type="Proteomes" id="UP000009229"/>
    </source>
</evidence>
<evidence type="ECO:0000313" key="1">
    <source>
        <dbReference type="EMBL" id="AEG15313.1"/>
    </source>
</evidence>